<dbReference type="Proteomes" id="UP000478052">
    <property type="component" value="Unassembled WGS sequence"/>
</dbReference>
<comment type="caution">
    <text evidence="1">The sequence shown here is derived from an EMBL/GenBank/DDBJ whole genome shotgun (WGS) entry which is preliminary data.</text>
</comment>
<protein>
    <submittedName>
        <fullName evidence="1">Uncharacterized protein</fullName>
    </submittedName>
</protein>
<dbReference type="EMBL" id="VUJU01001750">
    <property type="protein sequence ID" value="KAF0763986.1"/>
    <property type="molecule type" value="Genomic_DNA"/>
</dbReference>
<sequence>MSCKIAASSDHHVHGIEFEEKILRAWLEKYIDRYKQNIQPSTGSTNIQRIAKKSRTGTTIMPVLDREHIAAMSIYPFFVNPFYQPPIYSNYIPLSYDAKTRLIPVEQIPYPKEEYHHRFFRPLHTHFPIGYTNVQGIMSSTPLDNDPEIKETINVPNSIPPGNQEVIKKYDELHIPEQVLNQNQDDFIHTSPIGLNPEEPMKTDKKKDINEQQYSKSGRKLFDQIIVNDLSSTATADQNQMSESYEIQPNLLPTTATDESNTSIALYAINFTEKYQTSTIPSFTMPNDKSKSEIYSNSVSQLSLNSDYHLFKHNNLSDHPTTHDSSFLAYTKQLETTVKTFSPTTNDNNQEVTFTPEEKSRMNGPQKVHHFINSKYAADVLKTPIINIGKISTETSKTTQNSEFVNAFSTPPSTNTATLFPTPLCENNICKITTTSLVNDPLKHHSETTDRILYRQKLIDQKFTKNRNEQDNNTNINSSLTLPSAISITTSETSTLPYTKTYSNIIPTSSQLQPKYLKYFYSTKSPHAKYNTDKNNTIQRTSLHYTSLLPTTLQPLNINNITTSVLVKTKTEQTPPITIYSNKYTNNIKQNTNIPAHNDYSTRSSSTPNIFITPSGIFNTESHMKTVHNNLTPDINMYSNSYQSQKIPTETNKSNTHQDDNTNTNIYLSITTEGTKRNTFKPTVSSLIQYNSVKKKLPIITISDDSKLKKSTYDQEIFNTPKSSEDSELWYNHMYPHNPLKKEPNEEQIHFLLKKIIKLLKPEIEKQTLTKESVARLVPPRLEPEKFVYIIYPWVIDAAKNMENEEQTRINSNLFTTSDKL</sequence>
<name>A0A6G0Z0F4_APHCR</name>
<keyword evidence="2" id="KW-1185">Reference proteome</keyword>
<dbReference type="AlphaFoldDB" id="A0A6G0Z0F4"/>
<evidence type="ECO:0000313" key="1">
    <source>
        <dbReference type="EMBL" id="KAF0763986.1"/>
    </source>
</evidence>
<accession>A0A6G0Z0F4</accession>
<organism evidence="1 2">
    <name type="scientific">Aphis craccivora</name>
    <name type="common">Cowpea aphid</name>
    <dbReference type="NCBI Taxonomy" id="307492"/>
    <lineage>
        <taxon>Eukaryota</taxon>
        <taxon>Metazoa</taxon>
        <taxon>Ecdysozoa</taxon>
        <taxon>Arthropoda</taxon>
        <taxon>Hexapoda</taxon>
        <taxon>Insecta</taxon>
        <taxon>Pterygota</taxon>
        <taxon>Neoptera</taxon>
        <taxon>Paraneoptera</taxon>
        <taxon>Hemiptera</taxon>
        <taxon>Sternorrhyncha</taxon>
        <taxon>Aphidomorpha</taxon>
        <taxon>Aphidoidea</taxon>
        <taxon>Aphididae</taxon>
        <taxon>Aphidini</taxon>
        <taxon>Aphis</taxon>
        <taxon>Aphis</taxon>
    </lineage>
</organism>
<gene>
    <name evidence="1" type="ORF">FWK35_00007329</name>
</gene>
<reference evidence="1 2" key="1">
    <citation type="submission" date="2019-08" db="EMBL/GenBank/DDBJ databases">
        <title>Whole genome of Aphis craccivora.</title>
        <authorList>
            <person name="Voronova N.V."/>
            <person name="Shulinski R.S."/>
            <person name="Bandarenka Y.V."/>
            <person name="Zhorov D.G."/>
            <person name="Warner D."/>
        </authorList>
    </citation>
    <scope>NUCLEOTIDE SEQUENCE [LARGE SCALE GENOMIC DNA]</scope>
    <source>
        <strain evidence="1">180601</strain>
        <tissue evidence="1">Whole Body</tissue>
    </source>
</reference>
<evidence type="ECO:0000313" key="2">
    <source>
        <dbReference type="Proteomes" id="UP000478052"/>
    </source>
</evidence>
<dbReference type="OrthoDB" id="6605586at2759"/>
<proteinExistence type="predicted"/>